<feature type="transmembrane region" description="Helical" evidence="1">
    <location>
        <begin position="81"/>
        <end position="102"/>
    </location>
</feature>
<keyword evidence="1" id="KW-0812">Transmembrane</keyword>
<feature type="transmembrane region" description="Helical" evidence="1">
    <location>
        <begin position="264"/>
        <end position="282"/>
    </location>
</feature>
<evidence type="ECO:0000256" key="1">
    <source>
        <dbReference type="SAM" id="Phobius"/>
    </source>
</evidence>
<feature type="transmembrane region" description="Helical" evidence="1">
    <location>
        <begin position="148"/>
        <end position="165"/>
    </location>
</feature>
<evidence type="ECO:0000313" key="2">
    <source>
        <dbReference type="EMBL" id="ERK57695.1"/>
    </source>
</evidence>
<feature type="transmembrane region" description="Helical" evidence="1">
    <location>
        <begin position="48"/>
        <end position="69"/>
    </location>
</feature>
<feature type="transmembrane region" description="Helical" evidence="1">
    <location>
        <begin position="342"/>
        <end position="361"/>
    </location>
</feature>
<keyword evidence="1" id="KW-0472">Membrane</keyword>
<feature type="transmembrane region" description="Helical" evidence="1">
    <location>
        <begin position="114"/>
        <end position="136"/>
    </location>
</feature>
<comment type="caution">
    <text evidence="2">The sequence shown here is derived from an EMBL/GenBank/DDBJ whole genome shotgun (WGS) entry which is preliminary data.</text>
</comment>
<dbReference type="HOGENOM" id="CLU_045667_1_0_9"/>
<accession>U2Q4J3</accession>
<reference evidence="2 3" key="1">
    <citation type="submission" date="2013-08" db="EMBL/GenBank/DDBJ databases">
        <authorList>
            <person name="Weinstock G."/>
            <person name="Sodergren E."/>
            <person name="Wylie T."/>
            <person name="Fulton L."/>
            <person name="Fulton R."/>
            <person name="Fronick C."/>
            <person name="O'Laughlin M."/>
            <person name="Godfrey J."/>
            <person name="Miner T."/>
            <person name="Herter B."/>
            <person name="Appelbaum E."/>
            <person name="Cordes M."/>
            <person name="Lek S."/>
            <person name="Wollam A."/>
            <person name="Pepin K.H."/>
            <person name="Palsikar V.B."/>
            <person name="Mitreva M."/>
            <person name="Wilson R.K."/>
        </authorList>
    </citation>
    <scope>NUCLEOTIDE SEQUENCE [LARGE SCALE GENOMIC DNA]</scope>
    <source>
        <strain evidence="2 3">ATCC 700627</strain>
    </source>
</reference>
<dbReference type="AlphaFoldDB" id="U2Q4J3"/>
<feature type="transmembrane region" description="Helical" evidence="1">
    <location>
        <begin position="171"/>
        <end position="190"/>
    </location>
</feature>
<protein>
    <recommendedName>
        <fullName evidence="4">Low temperature requirement protein LtrA</fullName>
    </recommendedName>
</protein>
<dbReference type="EMBL" id="AWVP01000062">
    <property type="protein sequence ID" value="ERK57695.1"/>
    <property type="molecule type" value="Genomic_DNA"/>
</dbReference>
<proteinExistence type="predicted"/>
<feature type="transmembrane region" description="Helical" evidence="1">
    <location>
        <begin position="319"/>
        <end position="336"/>
    </location>
</feature>
<feature type="transmembrane region" description="Helical" evidence="1">
    <location>
        <begin position="229"/>
        <end position="244"/>
    </location>
</feature>
<feature type="transmembrane region" description="Helical" evidence="1">
    <location>
        <begin position="23"/>
        <end position="42"/>
    </location>
</feature>
<evidence type="ECO:0000313" key="3">
    <source>
        <dbReference type="Proteomes" id="UP000016637"/>
    </source>
</evidence>
<keyword evidence="1" id="KW-1133">Transmembrane helix</keyword>
<evidence type="ECO:0008006" key="4">
    <source>
        <dbReference type="Google" id="ProtNLM"/>
    </source>
</evidence>
<gene>
    <name evidence="2" type="ORF">HMPREF1983_01020</name>
</gene>
<feature type="transmembrane region" description="Helical" evidence="1">
    <location>
        <begin position="288"/>
        <end position="307"/>
    </location>
</feature>
<dbReference type="Pfam" id="PF06772">
    <property type="entry name" value="LtrA"/>
    <property type="match status" value="1"/>
</dbReference>
<dbReference type="PATRIC" id="fig|1321820.3.peg.993"/>
<organism evidence="2 3">
    <name type="scientific">Gemella bergeri ATCC 700627</name>
    <dbReference type="NCBI Taxonomy" id="1321820"/>
    <lineage>
        <taxon>Bacteria</taxon>
        <taxon>Bacillati</taxon>
        <taxon>Bacillota</taxon>
        <taxon>Bacilli</taxon>
        <taxon>Bacillales</taxon>
        <taxon>Gemellaceae</taxon>
        <taxon>Gemella</taxon>
    </lineage>
</organism>
<dbReference type="InterPro" id="IPR010640">
    <property type="entry name" value="Low_temperature_requirement_A"/>
</dbReference>
<dbReference type="Proteomes" id="UP000016637">
    <property type="component" value="Unassembled WGS sequence"/>
</dbReference>
<sequence length="370" mass="43527">MKGAAMNNSSNKTLKKEINITELLYDFIFSFAFCNIFNIILGNYNSSLGFNFFLSFLFIFIIFVNTWNIEMIHINRYGKNSLFNIVFMIIQICVLIITLNNIDTYHWDILYKNLILYLTVLSFILTVQHTIQYFIVTDLIEKKITEPFIYILGGRTFGLFLGIILPQPYSLLFIMIGFFTSWLLPSFISRSLHAKTIIFSHVVKRCFIFTTGLFSSIIINNFITTVPKNWFIIFVNIALLYLFYQINIERFIDFSLTNQSGNSYLYHNYFIILGLCIINFTLPKLTENKLFLLFITGVFFFLIGNLWQNQYNKKGYKYSKYFFAIIFLIFLLGSLLSIILNYSLIVILLTIIFILLSYFIFNIKRTNPKL</sequence>
<name>U2Q4J3_9BACL</name>
<dbReference type="eggNOG" id="ENOG502ZXKX">
    <property type="taxonomic scope" value="Bacteria"/>
</dbReference>
<keyword evidence="3" id="KW-1185">Reference proteome</keyword>
<feature type="transmembrane region" description="Helical" evidence="1">
    <location>
        <begin position="202"/>
        <end position="223"/>
    </location>
</feature>